<dbReference type="PANTHER" id="PTHR10459:SF60">
    <property type="entry name" value="POLY [ADP-RIBOSE] POLYMERASE 2"/>
    <property type="match status" value="1"/>
</dbReference>
<dbReference type="Pfam" id="PF00644">
    <property type="entry name" value="PARP"/>
    <property type="match status" value="2"/>
</dbReference>
<dbReference type="PROSITE" id="PS51977">
    <property type="entry name" value="WGR"/>
    <property type="match status" value="1"/>
</dbReference>
<keyword evidence="9" id="KW-0013">ADP-ribosylation</keyword>
<keyword evidence="11" id="KW-0862">Zinc</keyword>
<keyword evidence="12 18" id="KW-0520">NAD</keyword>
<dbReference type="InterPro" id="IPR012317">
    <property type="entry name" value="Poly(ADP-ribose)pol_cat_dom"/>
</dbReference>
<evidence type="ECO:0000256" key="17">
    <source>
        <dbReference type="ARBA" id="ARBA00033987"/>
    </source>
</evidence>
<feature type="domain" description="PARP alpha-helical" evidence="22">
    <location>
        <begin position="244"/>
        <end position="362"/>
    </location>
</feature>
<dbReference type="AlphaFoldDB" id="A0AAV1QWP6"/>
<evidence type="ECO:0000256" key="10">
    <source>
        <dbReference type="ARBA" id="ARBA00022771"/>
    </source>
</evidence>
<keyword evidence="5 18" id="KW-0808">Transferase</keyword>
<keyword evidence="7" id="KW-0479">Metal-binding</keyword>
<proteinExistence type="inferred from homology"/>
<dbReference type="Gene3D" id="3.90.228.10">
    <property type="match status" value="2"/>
</dbReference>
<dbReference type="GO" id="GO:0008270">
    <property type="term" value="F:zinc ion binding"/>
    <property type="evidence" value="ECO:0007669"/>
    <property type="project" value="UniProtKB-KW"/>
</dbReference>
<dbReference type="SUPFAM" id="SSF56399">
    <property type="entry name" value="ADP-ribosylation"/>
    <property type="match status" value="1"/>
</dbReference>
<feature type="domain" description="PARP catalytic" evidence="21">
    <location>
        <begin position="370"/>
        <end position="633"/>
    </location>
</feature>
<dbReference type="InterPro" id="IPR036361">
    <property type="entry name" value="SAP_dom_sf"/>
</dbReference>
<comment type="catalytic activity">
    <reaction evidence="1">
        <text>L-aspartyl-[protein] + NAD(+) = 4-O-(ADP-D-ribosyl)-L-aspartyl-[protein] + nicotinamide</text>
        <dbReference type="Rhea" id="RHEA:54424"/>
        <dbReference type="Rhea" id="RHEA-COMP:9867"/>
        <dbReference type="Rhea" id="RHEA-COMP:13832"/>
        <dbReference type="ChEBI" id="CHEBI:17154"/>
        <dbReference type="ChEBI" id="CHEBI:29961"/>
        <dbReference type="ChEBI" id="CHEBI:57540"/>
        <dbReference type="ChEBI" id="CHEBI:138102"/>
    </reaction>
</comment>
<dbReference type="GO" id="GO:0003950">
    <property type="term" value="F:NAD+ poly-ADP-ribosyltransferase activity"/>
    <property type="evidence" value="ECO:0007669"/>
    <property type="project" value="UniProtKB-UniRule"/>
</dbReference>
<evidence type="ECO:0000256" key="14">
    <source>
        <dbReference type="ARBA" id="ARBA00023242"/>
    </source>
</evidence>
<evidence type="ECO:0000256" key="15">
    <source>
        <dbReference type="ARBA" id="ARBA00024347"/>
    </source>
</evidence>
<dbReference type="SUPFAM" id="SSF142921">
    <property type="entry name" value="WGR domain-like"/>
    <property type="match status" value="1"/>
</dbReference>
<organism evidence="24 25">
    <name type="scientific">Dovyalis caffra</name>
    <dbReference type="NCBI Taxonomy" id="77055"/>
    <lineage>
        <taxon>Eukaryota</taxon>
        <taxon>Viridiplantae</taxon>
        <taxon>Streptophyta</taxon>
        <taxon>Embryophyta</taxon>
        <taxon>Tracheophyta</taxon>
        <taxon>Spermatophyta</taxon>
        <taxon>Magnoliopsida</taxon>
        <taxon>eudicotyledons</taxon>
        <taxon>Gunneridae</taxon>
        <taxon>Pentapetalae</taxon>
        <taxon>rosids</taxon>
        <taxon>fabids</taxon>
        <taxon>Malpighiales</taxon>
        <taxon>Salicaceae</taxon>
        <taxon>Flacourtieae</taxon>
        <taxon>Dovyalis</taxon>
    </lineage>
</organism>
<evidence type="ECO:0000256" key="8">
    <source>
        <dbReference type="ARBA" id="ARBA00022737"/>
    </source>
</evidence>
<dbReference type="SMART" id="SM00513">
    <property type="entry name" value="SAP"/>
    <property type="match status" value="2"/>
</dbReference>
<dbReference type="PROSITE" id="PS50800">
    <property type="entry name" value="SAP"/>
    <property type="match status" value="2"/>
</dbReference>
<evidence type="ECO:0000259" key="21">
    <source>
        <dbReference type="PROSITE" id="PS51059"/>
    </source>
</evidence>
<dbReference type="Pfam" id="PF02877">
    <property type="entry name" value="PARP_reg"/>
    <property type="match status" value="1"/>
</dbReference>
<dbReference type="GO" id="GO:0070212">
    <property type="term" value="P:protein poly-ADP-ribosylation"/>
    <property type="evidence" value="ECO:0007669"/>
    <property type="project" value="TreeGrafter"/>
</dbReference>
<gene>
    <name evidence="24" type="ORF">DCAF_LOCUS2395</name>
</gene>
<evidence type="ECO:0000256" key="11">
    <source>
        <dbReference type="ARBA" id="ARBA00022833"/>
    </source>
</evidence>
<sequence>MANKLKVDELRAELAKRGLSNTGTKPYLVRRLESALKQENKQSAAGLIDVGGGNKKRERESEDGGEDSNNGPEKIKATDKFRDMNVKQLREQARLLGVSTAGTKNKLLDRLCNAEPDNHHSLQPIEEEEQEQGEKEKEKIVTATRKGSAVLDQYLSDQMKSEWGRVGVKGQDKLFGPYTSRDPAVSEFEQKFYAKTKNCWSERKEFKCYPKCYAWLEMDYSDQEKEPAAVKEKPNSAIAIQPRETQLESRVAKFVSLICNVSMMKQQMMEIGYNANKLPLGKLSKLTILKGYDVLKRISDVIGTADRLKLEQLSGEFYTVIPHDFGFKKMREFVIDTPQKLKCKLEMVESLSEIEVATKLLEDEPGMQEDPLYSHYNRLHCELTPVEVDSKEFYMNTHAKTHSQYTVNIAQIFRVSRDGENERFKKKIECFYGTARASQTGLAFYPKVILSCFCLRIAPPEAPVTGYMFGKGVYFADMFSKSANYCYATSAAPAGVLLLCEKATLECDRIKKQLLVARSDQMYTDVVEQTILAQHVDISQPVVALGDMAELLQAKYDADKLPSGKLSTKGVGGTAPDISDAKVLEDGVVVPLGKPKQQRGSKGSLLYNEYIVYNVDQIRMRYVVQRVISTLWLNSNQLETSADGGAEE</sequence>
<evidence type="ECO:0000259" key="20">
    <source>
        <dbReference type="PROSITE" id="PS50800"/>
    </source>
</evidence>
<comment type="catalytic activity">
    <reaction evidence="2">
        <text>L-glutamyl-[protein] + NAD(+) = 5-O-(ADP-D-ribosyl)-L-glutamyl-[protein] + nicotinamide</text>
        <dbReference type="Rhea" id="RHEA:58224"/>
        <dbReference type="Rhea" id="RHEA-COMP:10208"/>
        <dbReference type="Rhea" id="RHEA-COMP:15089"/>
        <dbReference type="ChEBI" id="CHEBI:17154"/>
        <dbReference type="ChEBI" id="CHEBI:29973"/>
        <dbReference type="ChEBI" id="CHEBI:57540"/>
        <dbReference type="ChEBI" id="CHEBI:142540"/>
    </reaction>
</comment>
<dbReference type="Gene3D" id="1.20.142.10">
    <property type="entry name" value="Poly(ADP-ribose) polymerase, regulatory domain"/>
    <property type="match status" value="1"/>
</dbReference>
<feature type="non-terminal residue" evidence="24">
    <location>
        <position position="648"/>
    </location>
</feature>
<feature type="region of interest" description="Disordered" evidence="19">
    <location>
        <begin position="38"/>
        <end position="79"/>
    </location>
</feature>
<comment type="function">
    <text evidence="16">Involved in the base excision repair (BER) pathway, by catalyzing the poly(ADP-ribosyl)ation of a limited number of acceptor proteins involved in chromatin architecture and in DNA metabolism. This modification follows DNA damages and appears as an obligatory step in a detection/signaling pathway leading to the reparation of DNA strand breaks.</text>
</comment>
<evidence type="ECO:0000256" key="13">
    <source>
        <dbReference type="ARBA" id="ARBA00023125"/>
    </source>
</evidence>
<feature type="domain" description="SAP" evidence="20">
    <location>
        <begin position="81"/>
        <end position="115"/>
    </location>
</feature>
<feature type="region of interest" description="Disordered" evidence="19">
    <location>
        <begin position="114"/>
        <end position="137"/>
    </location>
</feature>
<evidence type="ECO:0000313" key="25">
    <source>
        <dbReference type="Proteomes" id="UP001314170"/>
    </source>
</evidence>
<evidence type="ECO:0000256" key="18">
    <source>
        <dbReference type="RuleBase" id="RU362114"/>
    </source>
</evidence>
<accession>A0AAV1QWP6</accession>
<evidence type="ECO:0000259" key="23">
    <source>
        <dbReference type="PROSITE" id="PS51977"/>
    </source>
</evidence>
<evidence type="ECO:0000256" key="6">
    <source>
        <dbReference type="ARBA" id="ARBA00022695"/>
    </source>
</evidence>
<name>A0AAV1QWP6_9ROSI</name>
<evidence type="ECO:0000256" key="5">
    <source>
        <dbReference type="ARBA" id="ARBA00022679"/>
    </source>
</evidence>
<dbReference type="InterPro" id="IPR004102">
    <property type="entry name" value="Poly(ADP-ribose)pol_reg_dom"/>
</dbReference>
<dbReference type="GO" id="GO:0006302">
    <property type="term" value="P:double-strand break repair"/>
    <property type="evidence" value="ECO:0007669"/>
    <property type="project" value="TreeGrafter"/>
</dbReference>
<comment type="caution">
    <text evidence="24">The sequence shown here is derived from an EMBL/GenBank/DDBJ whole genome shotgun (WGS) entry which is preliminary data.</text>
</comment>
<dbReference type="InterPro" id="IPR003034">
    <property type="entry name" value="SAP_dom"/>
</dbReference>
<dbReference type="InterPro" id="IPR008893">
    <property type="entry name" value="WGR_domain"/>
</dbReference>
<keyword evidence="6" id="KW-0548">Nucleotidyltransferase</keyword>
<dbReference type="Gene3D" id="1.10.720.30">
    <property type="entry name" value="SAP domain"/>
    <property type="match status" value="2"/>
</dbReference>
<evidence type="ECO:0000313" key="24">
    <source>
        <dbReference type="EMBL" id="CAK7324730.1"/>
    </source>
</evidence>
<feature type="domain" description="SAP" evidence="20">
    <location>
        <begin position="2"/>
        <end position="36"/>
    </location>
</feature>
<protein>
    <recommendedName>
        <fullName evidence="18">Poly [ADP-ribose] polymerase</fullName>
        <shortName evidence="18">PARP</shortName>
        <ecNumber evidence="18">2.4.2.-</ecNumber>
    </recommendedName>
</protein>
<dbReference type="PROSITE" id="PS51060">
    <property type="entry name" value="PARP_ALPHA_HD"/>
    <property type="match status" value="1"/>
</dbReference>
<evidence type="ECO:0000256" key="1">
    <source>
        <dbReference type="ARBA" id="ARBA00000438"/>
    </source>
</evidence>
<dbReference type="GO" id="GO:0005730">
    <property type="term" value="C:nucleolus"/>
    <property type="evidence" value="ECO:0007669"/>
    <property type="project" value="TreeGrafter"/>
</dbReference>
<dbReference type="Proteomes" id="UP001314170">
    <property type="component" value="Unassembled WGS sequence"/>
</dbReference>
<evidence type="ECO:0000256" key="12">
    <source>
        <dbReference type="ARBA" id="ARBA00023027"/>
    </source>
</evidence>
<comment type="similarity">
    <text evidence="15">Belongs to the ARTD/PARP family.</text>
</comment>
<comment type="catalytic activity">
    <reaction evidence="17">
        <text>NAD(+) + (ADP-D-ribosyl)n-acceptor = nicotinamide + (ADP-D-ribosyl)n+1-acceptor + H(+).</text>
        <dbReference type="EC" id="2.4.2.30"/>
    </reaction>
</comment>
<reference evidence="24 25" key="1">
    <citation type="submission" date="2024-01" db="EMBL/GenBank/DDBJ databases">
        <authorList>
            <person name="Waweru B."/>
        </authorList>
    </citation>
    <scope>NUCLEOTIDE SEQUENCE [LARGE SCALE GENOMIC DNA]</scope>
</reference>
<dbReference type="GO" id="GO:0016779">
    <property type="term" value="F:nucleotidyltransferase activity"/>
    <property type="evidence" value="ECO:0007669"/>
    <property type="project" value="UniProtKB-KW"/>
</dbReference>
<dbReference type="EMBL" id="CAWUPB010000605">
    <property type="protein sequence ID" value="CAK7324730.1"/>
    <property type="molecule type" value="Genomic_DNA"/>
</dbReference>
<evidence type="ECO:0000256" key="7">
    <source>
        <dbReference type="ARBA" id="ARBA00022723"/>
    </source>
</evidence>
<evidence type="ECO:0000256" key="19">
    <source>
        <dbReference type="SAM" id="MobiDB-lite"/>
    </source>
</evidence>
<evidence type="ECO:0000259" key="22">
    <source>
        <dbReference type="PROSITE" id="PS51060"/>
    </source>
</evidence>
<evidence type="ECO:0000256" key="4">
    <source>
        <dbReference type="ARBA" id="ARBA00022676"/>
    </source>
</evidence>
<keyword evidence="25" id="KW-1185">Reference proteome</keyword>
<evidence type="ECO:0000256" key="3">
    <source>
        <dbReference type="ARBA" id="ARBA00004123"/>
    </source>
</evidence>
<dbReference type="InterPro" id="IPR050800">
    <property type="entry name" value="ARTD/PARP"/>
</dbReference>
<keyword evidence="13" id="KW-0238">DNA-binding</keyword>
<evidence type="ECO:0000256" key="2">
    <source>
        <dbReference type="ARBA" id="ARBA00000459"/>
    </source>
</evidence>
<keyword evidence="4 18" id="KW-0328">Glycosyltransferase</keyword>
<evidence type="ECO:0000256" key="16">
    <source>
        <dbReference type="ARBA" id="ARBA00024945"/>
    </source>
</evidence>
<keyword evidence="10" id="KW-0863">Zinc-finger</keyword>
<evidence type="ECO:0000256" key="9">
    <source>
        <dbReference type="ARBA" id="ARBA00022765"/>
    </source>
</evidence>
<keyword evidence="14" id="KW-0539">Nucleus</keyword>
<dbReference type="Pfam" id="PF02037">
    <property type="entry name" value="SAP"/>
    <property type="match status" value="2"/>
</dbReference>
<dbReference type="PANTHER" id="PTHR10459">
    <property type="entry name" value="DNA LIGASE"/>
    <property type="match status" value="1"/>
</dbReference>
<dbReference type="FunFam" id="1.20.142.10:FF:000002">
    <property type="entry name" value="Poly [ADP-ribose] polymerase"/>
    <property type="match status" value="1"/>
</dbReference>
<dbReference type="EC" id="2.4.2.-" evidence="18"/>
<keyword evidence="8" id="KW-0677">Repeat</keyword>
<dbReference type="GO" id="GO:0003677">
    <property type="term" value="F:DNA binding"/>
    <property type="evidence" value="ECO:0007669"/>
    <property type="project" value="UniProtKB-KW"/>
</dbReference>
<feature type="domain" description="WGR" evidence="23">
    <location>
        <begin position="118"/>
        <end position="213"/>
    </location>
</feature>
<dbReference type="InterPro" id="IPR036930">
    <property type="entry name" value="WGR_dom_sf"/>
</dbReference>
<comment type="subcellular location">
    <subcellularLocation>
        <location evidence="3">Nucleus</location>
    </subcellularLocation>
</comment>
<dbReference type="Pfam" id="PF05406">
    <property type="entry name" value="WGR"/>
    <property type="match status" value="1"/>
</dbReference>
<dbReference type="InterPro" id="IPR036616">
    <property type="entry name" value="Poly(ADP-ribose)pol_reg_dom_sf"/>
</dbReference>
<dbReference type="CDD" id="cd01437">
    <property type="entry name" value="parp_like"/>
    <property type="match status" value="1"/>
</dbReference>
<dbReference type="GO" id="GO:1990404">
    <property type="term" value="F:NAD+-protein mono-ADP-ribosyltransferase activity"/>
    <property type="evidence" value="ECO:0007669"/>
    <property type="project" value="TreeGrafter"/>
</dbReference>
<dbReference type="SUPFAM" id="SSF68906">
    <property type="entry name" value="SAP domain"/>
    <property type="match status" value="2"/>
</dbReference>
<dbReference type="SUPFAM" id="SSF47587">
    <property type="entry name" value="Domain of poly(ADP-ribose) polymerase"/>
    <property type="match status" value="1"/>
</dbReference>
<dbReference type="PROSITE" id="PS51059">
    <property type="entry name" value="PARP_CATALYTIC"/>
    <property type="match status" value="1"/>
</dbReference>
<dbReference type="SMART" id="SM00773">
    <property type="entry name" value="WGR"/>
    <property type="match status" value="1"/>
</dbReference>